<dbReference type="Gene3D" id="3.40.50.960">
    <property type="entry name" value="Lumazine/riboflavin synthase"/>
    <property type="match status" value="1"/>
</dbReference>
<dbReference type="GO" id="GO:0005509">
    <property type="term" value="F:calcium ion binding"/>
    <property type="evidence" value="ECO:0007669"/>
    <property type="project" value="InterPro"/>
</dbReference>
<dbReference type="UniPathway" id="UPA00275"/>
<dbReference type="Pfam" id="PF13499">
    <property type="entry name" value="EF-hand_7"/>
    <property type="match status" value="1"/>
</dbReference>
<dbReference type="Pfam" id="PF13202">
    <property type="entry name" value="EF-hand_5"/>
    <property type="match status" value="1"/>
</dbReference>
<dbReference type="Proteomes" id="UP000002630">
    <property type="component" value="Linkage Group LG10"/>
</dbReference>
<dbReference type="EMBL" id="FN649735">
    <property type="protein sequence ID" value="CBN74096.1"/>
    <property type="molecule type" value="Genomic_DNA"/>
</dbReference>
<feature type="domain" description="EF-hand" evidence="10">
    <location>
        <begin position="346"/>
        <end position="381"/>
    </location>
</feature>
<keyword evidence="12" id="KW-1185">Reference proteome</keyword>
<dbReference type="InterPro" id="IPR002180">
    <property type="entry name" value="LS/RS"/>
</dbReference>
<dbReference type="FunFam" id="1.10.238.10:FF:000178">
    <property type="entry name" value="Calmodulin-2 A"/>
    <property type="match status" value="1"/>
</dbReference>
<comment type="similarity">
    <text evidence="3">Belongs to the DMRL synthase family.</text>
</comment>
<keyword evidence="5" id="KW-0808">Transferase</keyword>
<evidence type="ECO:0000256" key="4">
    <source>
        <dbReference type="ARBA" id="ARBA00022619"/>
    </source>
</evidence>
<dbReference type="PANTHER" id="PTHR34524:SF6">
    <property type="entry name" value="CALCYPHOSINE LIKE"/>
    <property type="match status" value="1"/>
</dbReference>
<dbReference type="Gene3D" id="1.10.238.10">
    <property type="entry name" value="EF-hand"/>
    <property type="match status" value="2"/>
</dbReference>
<evidence type="ECO:0000256" key="8">
    <source>
        <dbReference type="ARBA" id="ARBA00022837"/>
    </source>
</evidence>
<keyword evidence="4" id="KW-0686">Riboflavin biosynthesis</keyword>
<evidence type="ECO:0000256" key="2">
    <source>
        <dbReference type="ARBA" id="ARBA00005253"/>
    </source>
</evidence>
<sequence length="551" mass="58177">MSTQLSGDLVWEKSSTRRYAPPGGQTSISLGDYATETPAAANGAASKAKAQMASPPRAPTPTRAKSATPTASPPAELAVSAAGLHVGVAVCESEALKSSTVAALQQLGAKTTIYEVSDPLQLPFAIQCMVQKTGVSVVVAIGFLVADAHWCSKEVGGALVKTLLELSLSLKVPVVNGLCFRAVSEGDAAALSGKLAKGAIHMSSVRDGKQETYTVSRAIPAVGNSGDLFASNSRGLSLGPKRRSSVFGQTRAVPTDLTSLLLGLKTSLKAHGATGMFGLARRFRLSDDDKSGTISFHEFQVCMRDAHMGWTEDELKNVFEHFDTDGSDTIDYDEFLFAVRGELNERRAQVILEAFEVMDKDKNGALNASDLKGVYDASQHPGVVAKRRTEEEVMEEFISSFEGEIKDGKVTPEEWCRYYSMLSAGMPNDDDFELMMRNAWHLPGGVGAMASTTGRRVLATRADGSQTIEEVKGAAGMGNSDKKAMLNSLRSQGLNVTSVALFGSVDSTEPPAANAVDMAETMSVGGQSNEGSTYSAPIRQGPGGNSSLVLG</sequence>
<dbReference type="InterPro" id="IPR036467">
    <property type="entry name" value="LS/RS_sf"/>
</dbReference>
<dbReference type="GO" id="GO:0009349">
    <property type="term" value="C:riboflavin synthase complex"/>
    <property type="evidence" value="ECO:0007669"/>
    <property type="project" value="InterPro"/>
</dbReference>
<dbReference type="GO" id="GO:0043226">
    <property type="term" value="C:organelle"/>
    <property type="evidence" value="ECO:0007669"/>
    <property type="project" value="UniProtKB-ARBA"/>
</dbReference>
<dbReference type="EMBL" id="FN647877">
    <property type="protein sequence ID" value="CBN74096.1"/>
    <property type="molecule type" value="Genomic_DNA"/>
</dbReference>
<dbReference type="GO" id="GO:0016740">
    <property type="term" value="F:transferase activity"/>
    <property type="evidence" value="ECO:0007669"/>
    <property type="project" value="UniProtKB-KW"/>
</dbReference>
<feature type="domain" description="EF-hand" evidence="10">
    <location>
        <begin position="310"/>
        <end position="345"/>
    </location>
</feature>
<dbReference type="CDD" id="cd00051">
    <property type="entry name" value="EFh"/>
    <property type="match status" value="1"/>
</dbReference>
<dbReference type="eggNOG" id="KOG0032">
    <property type="taxonomic scope" value="Eukaryota"/>
</dbReference>
<comment type="similarity">
    <text evidence="2">Belongs to the centrin family.</text>
</comment>
<accession>D8LDM0</accession>
<feature type="region of interest" description="Disordered" evidence="9">
    <location>
        <begin position="523"/>
        <end position="551"/>
    </location>
</feature>
<evidence type="ECO:0000256" key="1">
    <source>
        <dbReference type="ARBA" id="ARBA00005104"/>
    </source>
</evidence>
<evidence type="ECO:0000256" key="3">
    <source>
        <dbReference type="ARBA" id="ARBA00007424"/>
    </source>
</evidence>
<reference evidence="11 12" key="1">
    <citation type="journal article" date="2010" name="Nature">
        <title>The Ectocarpus genome and the independent evolution of multicellularity in brown algae.</title>
        <authorList>
            <person name="Cock J.M."/>
            <person name="Sterck L."/>
            <person name="Rouze P."/>
            <person name="Scornet D."/>
            <person name="Allen A.E."/>
            <person name="Amoutzias G."/>
            <person name="Anthouard V."/>
            <person name="Artiguenave F."/>
            <person name="Aury J.M."/>
            <person name="Badger J.H."/>
            <person name="Beszteri B."/>
            <person name="Billiau K."/>
            <person name="Bonnet E."/>
            <person name="Bothwell J.H."/>
            <person name="Bowler C."/>
            <person name="Boyen C."/>
            <person name="Brownlee C."/>
            <person name="Carrano C.J."/>
            <person name="Charrier B."/>
            <person name="Cho G.Y."/>
            <person name="Coelho S.M."/>
            <person name="Collen J."/>
            <person name="Corre E."/>
            <person name="Da Silva C."/>
            <person name="Delage L."/>
            <person name="Delaroque N."/>
            <person name="Dittami S.M."/>
            <person name="Doulbeau S."/>
            <person name="Elias M."/>
            <person name="Farnham G."/>
            <person name="Gachon C.M."/>
            <person name="Gschloessl B."/>
            <person name="Heesch S."/>
            <person name="Jabbari K."/>
            <person name="Jubin C."/>
            <person name="Kawai H."/>
            <person name="Kimura K."/>
            <person name="Kloareg B."/>
            <person name="Kupper F.C."/>
            <person name="Lang D."/>
            <person name="Le Bail A."/>
            <person name="Leblanc C."/>
            <person name="Lerouge P."/>
            <person name="Lohr M."/>
            <person name="Lopez P.J."/>
            <person name="Martens C."/>
            <person name="Maumus F."/>
            <person name="Michel G."/>
            <person name="Miranda-Saavedra D."/>
            <person name="Morales J."/>
            <person name="Moreau H."/>
            <person name="Motomura T."/>
            <person name="Nagasato C."/>
            <person name="Napoli C.A."/>
            <person name="Nelson D.R."/>
            <person name="Nyvall-Collen P."/>
            <person name="Peters A.F."/>
            <person name="Pommier C."/>
            <person name="Potin P."/>
            <person name="Poulain J."/>
            <person name="Quesneville H."/>
            <person name="Read B."/>
            <person name="Rensing S.A."/>
            <person name="Ritter A."/>
            <person name="Rousvoal S."/>
            <person name="Samanta M."/>
            <person name="Samson G."/>
            <person name="Schroeder D.C."/>
            <person name="Segurens B."/>
            <person name="Strittmatter M."/>
            <person name="Tonon T."/>
            <person name="Tregear J.W."/>
            <person name="Valentin K."/>
            <person name="von Dassow P."/>
            <person name="Yamagishi T."/>
            <person name="Van de Peer Y."/>
            <person name="Wincker P."/>
        </authorList>
    </citation>
    <scope>NUCLEOTIDE SEQUENCE [LARGE SCALE GENOMIC DNA]</scope>
    <source>
        <strain evidence="12">Ec32 / CCAP1310/4</strain>
    </source>
</reference>
<dbReference type="InterPro" id="IPR051581">
    <property type="entry name" value="Ca-bind"/>
</dbReference>
<evidence type="ECO:0000313" key="12">
    <source>
        <dbReference type="Proteomes" id="UP000002630"/>
    </source>
</evidence>
<evidence type="ECO:0000313" key="11">
    <source>
        <dbReference type="EMBL" id="CBN74096.1"/>
    </source>
</evidence>
<dbReference type="PANTHER" id="PTHR34524">
    <property type="entry name" value="CALCYPHOSIN"/>
    <property type="match status" value="1"/>
</dbReference>
<keyword evidence="7" id="KW-0677">Repeat</keyword>
<dbReference type="STRING" id="2880.D8LDM0"/>
<gene>
    <name evidence="11" type="ORF">Esi_0012_0179</name>
</gene>
<dbReference type="OrthoDB" id="444540at2759"/>
<evidence type="ECO:0000256" key="6">
    <source>
        <dbReference type="ARBA" id="ARBA00022723"/>
    </source>
</evidence>
<keyword evidence="8" id="KW-0106">Calcium</keyword>
<dbReference type="InterPro" id="IPR018247">
    <property type="entry name" value="EF_Hand_1_Ca_BS"/>
</dbReference>
<comment type="pathway">
    <text evidence="1">Cofactor biosynthesis; riboflavin biosynthesis.</text>
</comment>
<dbReference type="AlphaFoldDB" id="D8LDM0"/>
<feature type="region of interest" description="Disordered" evidence="9">
    <location>
        <begin position="41"/>
        <end position="72"/>
    </location>
</feature>
<dbReference type="InParanoid" id="D8LDM0"/>
<proteinExistence type="inferred from homology"/>
<protein>
    <recommendedName>
        <fullName evidence="10">EF-hand domain-containing protein</fullName>
    </recommendedName>
</protein>
<dbReference type="InterPro" id="IPR011992">
    <property type="entry name" value="EF-hand-dom_pair"/>
</dbReference>
<dbReference type="Pfam" id="PF00885">
    <property type="entry name" value="DMRL_synthase"/>
    <property type="match status" value="1"/>
</dbReference>
<dbReference type="SMART" id="SM00054">
    <property type="entry name" value="EFh"/>
    <property type="match status" value="3"/>
</dbReference>
<dbReference type="SUPFAM" id="SSF52121">
    <property type="entry name" value="Lumazine synthase"/>
    <property type="match status" value="1"/>
</dbReference>
<evidence type="ECO:0000256" key="7">
    <source>
        <dbReference type="ARBA" id="ARBA00022737"/>
    </source>
</evidence>
<name>D8LDM0_ECTSI</name>
<keyword evidence="6" id="KW-0479">Metal-binding</keyword>
<evidence type="ECO:0000256" key="9">
    <source>
        <dbReference type="SAM" id="MobiDB-lite"/>
    </source>
</evidence>
<organism evidence="11 12">
    <name type="scientific">Ectocarpus siliculosus</name>
    <name type="common">Brown alga</name>
    <name type="synonym">Conferva siliculosa</name>
    <dbReference type="NCBI Taxonomy" id="2880"/>
    <lineage>
        <taxon>Eukaryota</taxon>
        <taxon>Sar</taxon>
        <taxon>Stramenopiles</taxon>
        <taxon>Ochrophyta</taxon>
        <taxon>PX clade</taxon>
        <taxon>Phaeophyceae</taxon>
        <taxon>Ectocarpales</taxon>
        <taxon>Ectocarpaceae</taxon>
        <taxon>Ectocarpus</taxon>
    </lineage>
</organism>
<dbReference type="GO" id="GO:0009231">
    <property type="term" value="P:riboflavin biosynthetic process"/>
    <property type="evidence" value="ECO:0007669"/>
    <property type="project" value="UniProtKB-UniPathway"/>
</dbReference>
<evidence type="ECO:0000256" key="5">
    <source>
        <dbReference type="ARBA" id="ARBA00022679"/>
    </source>
</evidence>
<evidence type="ECO:0000259" key="10">
    <source>
        <dbReference type="PROSITE" id="PS50222"/>
    </source>
</evidence>
<dbReference type="PROSITE" id="PS50222">
    <property type="entry name" value="EF_HAND_2"/>
    <property type="match status" value="3"/>
</dbReference>
<dbReference type="InterPro" id="IPR002048">
    <property type="entry name" value="EF_hand_dom"/>
</dbReference>
<feature type="domain" description="EF-hand" evidence="10">
    <location>
        <begin position="274"/>
        <end position="309"/>
    </location>
</feature>
<dbReference type="PROSITE" id="PS00018">
    <property type="entry name" value="EF_HAND_1"/>
    <property type="match status" value="3"/>
</dbReference>
<dbReference type="SUPFAM" id="SSF47473">
    <property type="entry name" value="EF-hand"/>
    <property type="match status" value="1"/>
</dbReference>
<feature type="compositionally biased region" description="Polar residues" evidence="9">
    <location>
        <begin position="524"/>
        <end position="535"/>
    </location>
</feature>